<organism evidence="1 2">
    <name type="scientific">Candidatus Borkfalkia avistercoris</name>
    <dbReference type="NCBI Taxonomy" id="2838504"/>
    <lineage>
        <taxon>Bacteria</taxon>
        <taxon>Bacillati</taxon>
        <taxon>Bacillota</taxon>
        <taxon>Clostridia</taxon>
        <taxon>Christensenellales</taxon>
        <taxon>Christensenellaceae</taxon>
        <taxon>Candidatus Borkfalkia</taxon>
    </lineage>
</organism>
<dbReference type="AlphaFoldDB" id="A0A9D2A7H1"/>
<dbReference type="EMBL" id="DXCL01000006">
    <property type="protein sequence ID" value="HIZ02846.1"/>
    <property type="molecule type" value="Genomic_DNA"/>
</dbReference>
<name>A0A9D2A7H1_9FIRM</name>
<sequence length="182" mass="19945">MKVQKIMACAAALVGRRDLCDYLEGKGGADSDGLRRDAEQMLRCFNLAENEVALDFIPLKKEQKVSSDGVIPFSALAWAPVEVEGVFSPAGGRLHFRVTEEGIAVRSGEALVRYRARPAVKCACDEADFEGGERFLALGTACEFALMEGMLDRAAELDARYKDALAAAARSRGGRMRQRRWI</sequence>
<accession>A0A9D2A7H1</accession>
<reference evidence="1" key="1">
    <citation type="journal article" date="2021" name="PeerJ">
        <title>Extensive microbial diversity within the chicken gut microbiome revealed by metagenomics and culture.</title>
        <authorList>
            <person name="Gilroy R."/>
            <person name="Ravi A."/>
            <person name="Getino M."/>
            <person name="Pursley I."/>
            <person name="Horton D.L."/>
            <person name="Alikhan N.F."/>
            <person name="Baker D."/>
            <person name="Gharbi K."/>
            <person name="Hall N."/>
            <person name="Watson M."/>
            <person name="Adriaenssens E.M."/>
            <person name="Foster-Nyarko E."/>
            <person name="Jarju S."/>
            <person name="Secka A."/>
            <person name="Antonio M."/>
            <person name="Oren A."/>
            <person name="Chaudhuri R.R."/>
            <person name="La Ragione R."/>
            <person name="Hildebrand F."/>
            <person name="Pallen M.J."/>
        </authorList>
    </citation>
    <scope>NUCLEOTIDE SEQUENCE</scope>
    <source>
        <strain evidence="1">CHK187-5294</strain>
    </source>
</reference>
<reference evidence="1" key="2">
    <citation type="submission" date="2021-04" db="EMBL/GenBank/DDBJ databases">
        <authorList>
            <person name="Gilroy R."/>
        </authorList>
    </citation>
    <scope>NUCLEOTIDE SEQUENCE</scope>
    <source>
        <strain evidence="1">CHK187-5294</strain>
    </source>
</reference>
<protein>
    <submittedName>
        <fullName evidence="1">Uncharacterized protein</fullName>
    </submittedName>
</protein>
<dbReference type="Proteomes" id="UP000824132">
    <property type="component" value="Unassembled WGS sequence"/>
</dbReference>
<gene>
    <name evidence="1" type="ORF">H9727_01005</name>
</gene>
<proteinExistence type="predicted"/>
<evidence type="ECO:0000313" key="1">
    <source>
        <dbReference type="EMBL" id="HIZ02846.1"/>
    </source>
</evidence>
<evidence type="ECO:0000313" key="2">
    <source>
        <dbReference type="Proteomes" id="UP000824132"/>
    </source>
</evidence>
<comment type="caution">
    <text evidence="1">The sequence shown here is derived from an EMBL/GenBank/DDBJ whole genome shotgun (WGS) entry which is preliminary data.</text>
</comment>